<gene>
    <name evidence="1" type="ordered locus">Ctha_1250</name>
</gene>
<dbReference type="EMBL" id="CP001100">
    <property type="protein sequence ID" value="ACF13713.1"/>
    <property type="molecule type" value="Genomic_DNA"/>
</dbReference>
<dbReference type="eggNOG" id="COG3417">
    <property type="taxonomic scope" value="Bacteria"/>
</dbReference>
<dbReference type="AlphaFoldDB" id="B3QZ20"/>
<dbReference type="STRING" id="517418.Ctha_1250"/>
<evidence type="ECO:0000313" key="2">
    <source>
        <dbReference type="Proteomes" id="UP000001208"/>
    </source>
</evidence>
<sequence length="193" mass="21531">MNFSLFSGCASSGSSISVQRLAENSTTDISGDWNDTDSRLVSKAMIEQVLAEAWLENFIHDNQRKPVLIVGRIKNRSHEHINVQTFVKDIERALINSGEVDFVASTDERQQVRDERIDQALNASEDTQKGPGQETGADFMVIGSIASIIDQDGGEKVKFYQINLELINLENNRKVWIGEKKIKKSVSQSGVTF</sequence>
<dbReference type="Proteomes" id="UP000001208">
    <property type="component" value="Chromosome"/>
</dbReference>
<proteinExistence type="predicted"/>
<evidence type="ECO:0008006" key="3">
    <source>
        <dbReference type="Google" id="ProtNLM"/>
    </source>
</evidence>
<dbReference type="HOGENOM" id="CLU_114013_1_0_10"/>
<dbReference type="KEGG" id="cts:Ctha_1250"/>
<reference evidence="1 2" key="1">
    <citation type="submission" date="2008-06" db="EMBL/GenBank/DDBJ databases">
        <title>Complete sequence of Chloroherpeton thalassium ATCC 35110.</title>
        <authorList>
            <consortium name="US DOE Joint Genome Institute"/>
            <person name="Lucas S."/>
            <person name="Copeland A."/>
            <person name="Lapidus A."/>
            <person name="Glavina del Rio T."/>
            <person name="Dalin E."/>
            <person name="Tice H."/>
            <person name="Bruce D."/>
            <person name="Goodwin L."/>
            <person name="Pitluck S."/>
            <person name="Schmutz J."/>
            <person name="Larimer F."/>
            <person name="Land M."/>
            <person name="Hauser L."/>
            <person name="Kyrpides N."/>
            <person name="Mikhailova N."/>
            <person name="Liu Z."/>
            <person name="Li T."/>
            <person name="Zhao F."/>
            <person name="Overmann J."/>
            <person name="Bryant D.A."/>
            <person name="Richardson P."/>
        </authorList>
    </citation>
    <scope>NUCLEOTIDE SEQUENCE [LARGE SCALE GENOMIC DNA]</scope>
    <source>
        <strain evidence="2">ATCC 35110 / GB-78</strain>
    </source>
</reference>
<accession>B3QZ20</accession>
<dbReference type="Gene3D" id="3.40.50.10610">
    <property type="entry name" value="ABC-type transport auxiliary lipoprotein component"/>
    <property type="match status" value="1"/>
</dbReference>
<dbReference type="Pfam" id="PF13036">
    <property type="entry name" value="LpoB"/>
    <property type="match status" value="1"/>
</dbReference>
<dbReference type="RefSeq" id="WP_012499797.1">
    <property type="nucleotide sequence ID" value="NC_011026.1"/>
</dbReference>
<dbReference type="InterPro" id="IPR014094">
    <property type="entry name" value="LpoB"/>
</dbReference>
<evidence type="ECO:0000313" key="1">
    <source>
        <dbReference type="EMBL" id="ACF13713.1"/>
    </source>
</evidence>
<organism evidence="1 2">
    <name type="scientific">Chloroherpeton thalassium (strain ATCC 35110 / GB-78)</name>
    <dbReference type="NCBI Taxonomy" id="517418"/>
    <lineage>
        <taxon>Bacteria</taxon>
        <taxon>Pseudomonadati</taxon>
        <taxon>Chlorobiota</taxon>
        <taxon>Chlorobiia</taxon>
        <taxon>Chlorobiales</taxon>
        <taxon>Chloroherpetonaceae</taxon>
        <taxon>Chloroherpeton</taxon>
    </lineage>
</organism>
<name>B3QZ20_CHLT3</name>
<dbReference type="OrthoDB" id="9803653at2"/>
<keyword evidence="2" id="KW-1185">Reference proteome</keyword>
<protein>
    <recommendedName>
        <fullName evidence="3">Penicillin-binding protein activator LpoB</fullName>
    </recommendedName>
</protein>